<dbReference type="PRINTS" id="PR00111">
    <property type="entry name" value="ABHYDROLASE"/>
</dbReference>
<keyword evidence="9" id="KW-1185">Reference proteome</keyword>
<comment type="similarity">
    <text evidence="2 6">Belongs to the haloalkane dehalogenase family. Type 1 subfamily.</text>
</comment>
<evidence type="ECO:0000256" key="1">
    <source>
        <dbReference type="ARBA" id="ARBA00001644"/>
    </source>
</evidence>
<proteinExistence type="inferred from homology"/>
<evidence type="ECO:0000259" key="7">
    <source>
        <dbReference type="Pfam" id="PF00561"/>
    </source>
</evidence>
<dbReference type="GO" id="GO:0004301">
    <property type="term" value="F:epoxide hydrolase activity"/>
    <property type="evidence" value="ECO:0007669"/>
    <property type="project" value="TreeGrafter"/>
</dbReference>
<organism evidence="8 9">
    <name type="scientific">Marinobacter manganoxydans MnI7-9</name>
    <dbReference type="NCBI Taxonomy" id="1094979"/>
    <lineage>
        <taxon>Bacteria</taxon>
        <taxon>Pseudomonadati</taxon>
        <taxon>Pseudomonadota</taxon>
        <taxon>Gammaproteobacteria</taxon>
        <taxon>Pseudomonadales</taxon>
        <taxon>Marinobacteraceae</taxon>
        <taxon>Marinobacter</taxon>
    </lineage>
</organism>
<sequence>MALVSAPLLQHNPVDHSLTIMNNKASSMDFVRTPEKRFERLLDYPFEPHYVEVDGLRMHYLDEGPANESPVLMMHGEPSWSYLYRHMIPICAAAGHRVIAPDLIGFGKSDKPTSLDDYSYQQHMDWMQSFLDQLGLTNITLVCQDWGSLLGLRLAAENPERFRAIVVGNGMLPTGDQTAPPAFKIWKNFALHSPWFPIARIINTGSFRKLGPDEMRAYDAPFPGKKYKAGARAFPRLVPMHPDDPASEANRNAWKVLERWEKPFLTTFSNGDPITRGGDAYMQKRIPGAKDQPHVTLKGGHFLQEDSPVPFARAINDLLATLS</sequence>
<comment type="catalytic activity">
    <reaction evidence="1 6">
        <text>1-haloalkane + H2O = a halide anion + a primary alcohol + H(+)</text>
        <dbReference type="Rhea" id="RHEA:19081"/>
        <dbReference type="ChEBI" id="CHEBI:15377"/>
        <dbReference type="ChEBI" id="CHEBI:15378"/>
        <dbReference type="ChEBI" id="CHEBI:15734"/>
        <dbReference type="ChEBI" id="CHEBI:16042"/>
        <dbReference type="ChEBI" id="CHEBI:18060"/>
        <dbReference type="EC" id="3.8.1.5"/>
    </reaction>
</comment>
<evidence type="ECO:0000256" key="3">
    <source>
        <dbReference type="ARBA" id="ARBA00011245"/>
    </source>
</evidence>
<evidence type="ECO:0000256" key="4">
    <source>
        <dbReference type="ARBA" id="ARBA00012065"/>
    </source>
</evidence>
<dbReference type="EMBL" id="AGTR01000053">
    <property type="protein sequence ID" value="EHJ04060.1"/>
    <property type="molecule type" value="Genomic_DNA"/>
</dbReference>
<dbReference type="Pfam" id="PF00561">
    <property type="entry name" value="Abhydrolase_1"/>
    <property type="match status" value="1"/>
</dbReference>
<feature type="active site" description="Proton donor" evidence="6">
    <location>
        <position position="272"/>
    </location>
</feature>
<dbReference type="PANTHER" id="PTHR42977:SF3">
    <property type="entry name" value="AB HYDROLASE-1 DOMAIN-CONTAINING PROTEIN"/>
    <property type="match status" value="1"/>
</dbReference>
<feature type="active site" description="Proton acceptor" evidence="6">
    <location>
        <position position="301"/>
    </location>
</feature>
<feature type="active site" description="Nucleophile" evidence="6">
    <location>
        <position position="145"/>
    </location>
</feature>
<dbReference type="SUPFAM" id="SSF53474">
    <property type="entry name" value="alpha/beta-Hydrolases"/>
    <property type="match status" value="1"/>
</dbReference>
<reference evidence="8 9" key="1">
    <citation type="journal article" date="2012" name="J. Bacteriol.">
        <title>Genome sequence of deep-sea manganese-oxidizing bacterium Marinobacter manganoxydans MnI7-9.</title>
        <authorList>
            <person name="Wang H."/>
            <person name="Li H."/>
            <person name="Shao Z."/>
            <person name="Liao S."/>
            <person name="Johnstone L."/>
            <person name="Rensing C."/>
            <person name="Wang G."/>
        </authorList>
    </citation>
    <scope>NUCLEOTIDE SEQUENCE [LARGE SCALE GENOMIC DNA]</scope>
    <source>
        <strain evidence="8 9">MnI7-9</strain>
    </source>
</reference>
<comment type="subunit">
    <text evidence="3 6">Monomer.</text>
</comment>
<dbReference type="InterPro" id="IPR000073">
    <property type="entry name" value="AB_hydrolase_1"/>
</dbReference>
<dbReference type="HAMAP" id="MF_01230">
    <property type="entry name" value="Haloalk_dehal_type1"/>
    <property type="match status" value="1"/>
</dbReference>
<dbReference type="AlphaFoldDB" id="G6YUT5"/>
<name>G6YUT5_9GAMM</name>
<evidence type="ECO:0000256" key="5">
    <source>
        <dbReference type="ARBA" id="ARBA00022801"/>
    </source>
</evidence>
<evidence type="ECO:0000313" key="8">
    <source>
        <dbReference type="EMBL" id="EHJ04060.1"/>
    </source>
</evidence>
<gene>
    <name evidence="6" type="primary">dhmA</name>
    <name evidence="8" type="ORF">KYE_12770</name>
</gene>
<dbReference type="GO" id="GO:0018786">
    <property type="term" value="F:haloalkane dehalogenase activity"/>
    <property type="evidence" value="ECO:0007669"/>
    <property type="project" value="UniProtKB-UniRule"/>
</dbReference>
<keyword evidence="5 6" id="KW-0378">Hydrolase</keyword>
<dbReference type="Gene3D" id="3.40.50.1820">
    <property type="entry name" value="alpha/beta hydrolase"/>
    <property type="match status" value="1"/>
</dbReference>
<dbReference type="InterPro" id="IPR051340">
    <property type="entry name" value="Haloalkane_dehalogenase"/>
</dbReference>
<accession>G6YUT5</accession>
<dbReference type="PANTHER" id="PTHR42977">
    <property type="entry name" value="HYDROLASE-RELATED"/>
    <property type="match status" value="1"/>
</dbReference>
<feature type="domain" description="AB hydrolase-1" evidence="7">
    <location>
        <begin position="70"/>
        <end position="308"/>
    </location>
</feature>
<evidence type="ECO:0000313" key="9">
    <source>
        <dbReference type="Proteomes" id="UP000003208"/>
    </source>
</evidence>
<protein>
    <recommendedName>
        <fullName evidence="4 6">Haloalkane dehalogenase</fullName>
        <ecNumber evidence="4 6">3.8.1.5</ecNumber>
    </recommendedName>
</protein>
<dbReference type="InterPro" id="IPR029058">
    <property type="entry name" value="AB_hydrolase_fold"/>
</dbReference>
<dbReference type="NCBIfam" id="NF002043">
    <property type="entry name" value="PRK00870.1"/>
    <property type="match status" value="1"/>
</dbReference>
<dbReference type="InterPro" id="IPR023489">
    <property type="entry name" value="Haloalkane_dehalogenase_1"/>
</dbReference>
<dbReference type="ESTHER" id="9alte-g6yut5">
    <property type="family name" value="Haloalkane_dehalogenase-HLD1"/>
</dbReference>
<dbReference type="Proteomes" id="UP000003208">
    <property type="component" value="Unassembled WGS sequence"/>
</dbReference>
<dbReference type="InterPro" id="IPR000639">
    <property type="entry name" value="Epox_hydrolase-like"/>
</dbReference>
<comment type="function">
    <text evidence="6">Catalyzes hydrolytic cleavage of carbon-halogen bonds in halogenated aliphatic compounds, leading to the formation of the corresponding primary alcohols, halide ions and protons.</text>
</comment>
<dbReference type="PATRIC" id="fig|1094979.3.peg.2466"/>
<dbReference type="EC" id="3.8.1.5" evidence="4 6"/>
<dbReference type="PRINTS" id="PR00412">
    <property type="entry name" value="EPOXHYDRLASE"/>
</dbReference>
<evidence type="ECO:0000256" key="2">
    <source>
        <dbReference type="ARBA" id="ARBA00008794"/>
    </source>
</evidence>
<evidence type="ECO:0000256" key="6">
    <source>
        <dbReference type="HAMAP-Rule" id="MF_01230"/>
    </source>
</evidence>